<proteinExistence type="predicted"/>
<reference evidence="1 2" key="1">
    <citation type="submission" date="2013-12" db="EMBL/GenBank/DDBJ databases">
        <title>Draft genome of the parsitic nematode Ancylostoma duodenale.</title>
        <authorList>
            <person name="Mitreva M."/>
        </authorList>
    </citation>
    <scope>NUCLEOTIDE SEQUENCE [LARGE SCALE GENOMIC DNA]</scope>
    <source>
        <strain evidence="1 2">Zhejiang</strain>
    </source>
</reference>
<evidence type="ECO:0000313" key="1">
    <source>
        <dbReference type="EMBL" id="KIH43227.1"/>
    </source>
</evidence>
<dbReference type="AlphaFoldDB" id="A0A0C2C0T8"/>
<evidence type="ECO:0000313" key="2">
    <source>
        <dbReference type="Proteomes" id="UP000054047"/>
    </source>
</evidence>
<protein>
    <submittedName>
        <fullName evidence="1">Uncharacterized protein</fullName>
    </submittedName>
</protein>
<name>A0A0C2C0T8_9BILA</name>
<gene>
    <name evidence="1" type="ORF">ANCDUO_26772</name>
</gene>
<accession>A0A0C2C0T8</accession>
<dbReference type="EMBL" id="KN787862">
    <property type="protein sequence ID" value="KIH43227.1"/>
    <property type="molecule type" value="Genomic_DNA"/>
</dbReference>
<organism evidence="1 2">
    <name type="scientific">Ancylostoma duodenale</name>
    <dbReference type="NCBI Taxonomy" id="51022"/>
    <lineage>
        <taxon>Eukaryota</taxon>
        <taxon>Metazoa</taxon>
        <taxon>Ecdysozoa</taxon>
        <taxon>Nematoda</taxon>
        <taxon>Chromadorea</taxon>
        <taxon>Rhabditida</taxon>
        <taxon>Rhabditina</taxon>
        <taxon>Rhabditomorpha</taxon>
        <taxon>Strongyloidea</taxon>
        <taxon>Ancylostomatidae</taxon>
        <taxon>Ancylostomatinae</taxon>
        <taxon>Ancylostoma</taxon>
    </lineage>
</organism>
<keyword evidence="2" id="KW-1185">Reference proteome</keyword>
<dbReference type="Proteomes" id="UP000054047">
    <property type="component" value="Unassembled WGS sequence"/>
</dbReference>
<sequence length="61" mass="6983">MSSWPRRNIVTVDATPCPRSLDGHPRTKWRGCRTTRTGAVTSLHACSLPWYVTQTHSYRII</sequence>